<name>A0ABP7ZXI8_9SPHI</name>
<dbReference type="InterPro" id="IPR036388">
    <property type="entry name" value="WH-like_DNA-bd_sf"/>
</dbReference>
<evidence type="ECO:0000313" key="11">
    <source>
        <dbReference type="Proteomes" id="UP001500167"/>
    </source>
</evidence>
<evidence type="ECO:0000259" key="9">
    <source>
        <dbReference type="PROSITE" id="PS51755"/>
    </source>
</evidence>
<dbReference type="Pfam" id="PF00486">
    <property type="entry name" value="Trans_reg_C"/>
    <property type="match status" value="1"/>
</dbReference>
<organism evidence="10 11">
    <name type="scientific">Sphingobacterium ginsenosidimutans</name>
    <dbReference type="NCBI Taxonomy" id="687845"/>
    <lineage>
        <taxon>Bacteria</taxon>
        <taxon>Pseudomonadati</taxon>
        <taxon>Bacteroidota</taxon>
        <taxon>Sphingobacteriia</taxon>
        <taxon>Sphingobacteriales</taxon>
        <taxon>Sphingobacteriaceae</taxon>
        <taxon>Sphingobacterium</taxon>
    </lineage>
</organism>
<evidence type="ECO:0000256" key="7">
    <source>
        <dbReference type="PROSITE-ProRule" id="PRU01091"/>
    </source>
</evidence>
<dbReference type="SUPFAM" id="SSF52172">
    <property type="entry name" value="CheY-like"/>
    <property type="match status" value="1"/>
</dbReference>
<keyword evidence="4 7" id="KW-0238">DNA-binding</keyword>
<feature type="domain" description="Response regulatory" evidence="8">
    <location>
        <begin position="2"/>
        <end position="116"/>
    </location>
</feature>
<evidence type="ECO:0000256" key="5">
    <source>
        <dbReference type="ARBA" id="ARBA00023163"/>
    </source>
</evidence>
<feature type="modified residue" description="4-aspartylphosphate" evidence="6">
    <location>
        <position position="51"/>
    </location>
</feature>
<keyword evidence="11" id="KW-1185">Reference proteome</keyword>
<dbReference type="PANTHER" id="PTHR48111">
    <property type="entry name" value="REGULATOR OF RPOS"/>
    <property type="match status" value="1"/>
</dbReference>
<dbReference type="SMART" id="SM00862">
    <property type="entry name" value="Trans_reg_C"/>
    <property type="match status" value="1"/>
</dbReference>
<dbReference type="CDD" id="cd00383">
    <property type="entry name" value="trans_reg_C"/>
    <property type="match status" value="1"/>
</dbReference>
<evidence type="ECO:0000313" key="10">
    <source>
        <dbReference type="EMBL" id="GAA4172894.1"/>
    </source>
</evidence>
<dbReference type="Gene3D" id="6.10.250.690">
    <property type="match status" value="1"/>
</dbReference>
<proteinExistence type="predicted"/>
<comment type="caution">
    <text evidence="10">The sequence shown here is derived from an EMBL/GenBank/DDBJ whole genome shotgun (WGS) entry which is preliminary data.</text>
</comment>
<evidence type="ECO:0000256" key="2">
    <source>
        <dbReference type="ARBA" id="ARBA00023012"/>
    </source>
</evidence>
<dbReference type="PANTHER" id="PTHR48111:SF22">
    <property type="entry name" value="REGULATOR OF RPOS"/>
    <property type="match status" value="1"/>
</dbReference>
<evidence type="ECO:0000256" key="4">
    <source>
        <dbReference type="ARBA" id="ARBA00023125"/>
    </source>
</evidence>
<dbReference type="Pfam" id="PF00072">
    <property type="entry name" value="Response_reg"/>
    <property type="match status" value="1"/>
</dbReference>
<evidence type="ECO:0000256" key="1">
    <source>
        <dbReference type="ARBA" id="ARBA00022553"/>
    </source>
</evidence>
<dbReference type="Gene3D" id="1.10.10.10">
    <property type="entry name" value="Winged helix-like DNA-binding domain superfamily/Winged helix DNA-binding domain"/>
    <property type="match status" value="1"/>
</dbReference>
<feature type="domain" description="OmpR/PhoB-type" evidence="9">
    <location>
        <begin position="124"/>
        <end position="224"/>
    </location>
</feature>
<keyword evidence="2" id="KW-0902">Two-component regulatory system</keyword>
<dbReference type="Proteomes" id="UP001500167">
    <property type="component" value="Unassembled WGS sequence"/>
</dbReference>
<dbReference type="InterPro" id="IPR039420">
    <property type="entry name" value="WalR-like"/>
</dbReference>
<dbReference type="SMART" id="SM00448">
    <property type="entry name" value="REC"/>
    <property type="match status" value="1"/>
</dbReference>
<evidence type="ECO:0000259" key="8">
    <source>
        <dbReference type="PROSITE" id="PS50110"/>
    </source>
</evidence>
<accession>A0ABP7ZXI8</accession>
<sequence>MKILIIEDEEELAKGIATYLCEQQYLCEFANSLHDALDKIQLFQYDCILLDIGLPDGNGLRLLEELKKDNKQDGVIIISAKNAVDDKIAGLQLGADDYLTKPFHLSELAARIYSLMRRKQFNNSNVVSVNEIQIDLLAKTVLANNNPVILTKKEFDLLMFFIGNKNRVISKSTLAEHLSGDIADMLDNHDFVYAHVKNLKKKLQDAGAYPYIKTVYGTGYKWEHQSDIST</sequence>
<dbReference type="InterPro" id="IPR001789">
    <property type="entry name" value="Sig_transdc_resp-reg_receiver"/>
</dbReference>
<dbReference type="Gene3D" id="3.40.50.2300">
    <property type="match status" value="1"/>
</dbReference>
<gene>
    <name evidence="10" type="ORF">GCM10022218_15200</name>
</gene>
<dbReference type="RefSeq" id="WP_346085311.1">
    <property type="nucleotide sequence ID" value="NZ_BAAAZK010000002.1"/>
</dbReference>
<keyword evidence="5" id="KW-0804">Transcription</keyword>
<dbReference type="InterPro" id="IPR011006">
    <property type="entry name" value="CheY-like_superfamily"/>
</dbReference>
<keyword evidence="1 6" id="KW-0597">Phosphoprotein</keyword>
<dbReference type="PROSITE" id="PS50110">
    <property type="entry name" value="RESPONSE_REGULATORY"/>
    <property type="match status" value="1"/>
</dbReference>
<keyword evidence="3" id="KW-0805">Transcription regulation</keyword>
<dbReference type="InterPro" id="IPR001867">
    <property type="entry name" value="OmpR/PhoB-type_DNA-bd"/>
</dbReference>
<evidence type="ECO:0000256" key="3">
    <source>
        <dbReference type="ARBA" id="ARBA00023015"/>
    </source>
</evidence>
<evidence type="ECO:0000256" key="6">
    <source>
        <dbReference type="PROSITE-ProRule" id="PRU00169"/>
    </source>
</evidence>
<protein>
    <submittedName>
        <fullName evidence="10">Response regulator transcription factor</fullName>
    </submittedName>
</protein>
<reference evidence="11" key="1">
    <citation type="journal article" date="2019" name="Int. J. Syst. Evol. Microbiol.">
        <title>The Global Catalogue of Microorganisms (GCM) 10K type strain sequencing project: providing services to taxonomists for standard genome sequencing and annotation.</title>
        <authorList>
            <consortium name="The Broad Institute Genomics Platform"/>
            <consortium name="The Broad Institute Genome Sequencing Center for Infectious Disease"/>
            <person name="Wu L."/>
            <person name="Ma J."/>
        </authorList>
    </citation>
    <scope>NUCLEOTIDE SEQUENCE [LARGE SCALE GENOMIC DNA]</scope>
    <source>
        <strain evidence="11">JCM 16722</strain>
    </source>
</reference>
<dbReference type="PROSITE" id="PS51755">
    <property type="entry name" value="OMPR_PHOB"/>
    <property type="match status" value="1"/>
</dbReference>
<feature type="DNA-binding region" description="OmpR/PhoB-type" evidence="7">
    <location>
        <begin position="124"/>
        <end position="224"/>
    </location>
</feature>
<dbReference type="EMBL" id="BAAAZK010000002">
    <property type="protein sequence ID" value="GAA4172894.1"/>
    <property type="molecule type" value="Genomic_DNA"/>
</dbReference>